<organism evidence="1 2">
    <name type="scientific">Chryseolinea lacunae</name>
    <dbReference type="NCBI Taxonomy" id="2801331"/>
    <lineage>
        <taxon>Bacteria</taxon>
        <taxon>Pseudomonadati</taxon>
        <taxon>Bacteroidota</taxon>
        <taxon>Cytophagia</taxon>
        <taxon>Cytophagales</taxon>
        <taxon>Fulvivirgaceae</taxon>
        <taxon>Chryseolinea</taxon>
    </lineage>
</organism>
<protein>
    <submittedName>
        <fullName evidence="1">Uncharacterized protein</fullName>
    </submittedName>
</protein>
<proteinExistence type="predicted"/>
<keyword evidence="2" id="KW-1185">Reference proteome</keyword>
<accession>A0ABS1L0P1</accession>
<evidence type="ECO:0000313" key="2">
    <source>
        <dbReference type="Proteomes" id="UP000613030"/>
    </source>
</evidence>
<name>A0ABS1L0P1_9BACT</name>
<gene>
    <name evidence="1" type="ORF">JI741_27915</name>
</gene>
<dbReference type="EMBL" id="JAERRB010000014">
    <property type="protein sequence ID" value="MBL0745088.1"/>
    <property type="molecule type" value="Genomic_DNA"/>
</dbReference>
<evidence type="ECO:0000313" key="1">
    <source>
        <dbReference type="EMBL" id="MBL0745088.1"/>
    </source>
</evidence>
<comment type="caution">
    <text evidence="1">The sequence shown here is derived from an EMBL/GenBank/DDBJ whole genome shotgun (WGS) entry which is preliminary data.</text>
</comment>
<sequence>MGEWQMIFLELIKKNAILYSILINGNFAQVDLRSQNVVAWSDRAIEIKNIRLGEHEFDSVMVVLYGSFISMEFRTADAKFFNDTKHYFGKDALVRSKKSYLMGNDVIEEEYKDLGTFKGLEGLASAMVRNSNLFGFTISLRFYGETAQAKSLSKPTYFLTGIEVAQEALHLFKPNEITLVPTFSPFDYAPRIEIVVRNSEHPVLKYVANKASLSYGNRLYEHGRIPRLDPFRVCGLTYVDQAGTDDDTLEVKSVLIVNLCASGQTSTDGNVGHISYEVLSPEVEFFQVGNRVLTKNELEASGLNLEGDYILEKTLFGKEAVDEFNNLDYAQGISVYKSKK</sequence>
<dbReference type="Proteomes" id="UP000613030">
    <property type="component" value="Unassembled WGS sequence"/>
</dbReference>
<reference evidence="1 2" key="1">
    <citation type="submission" date="2021-01" db="EMBL/GenBank/DDBJ databases">
        <title>Chryseolinea sp. Jin1 Genome sequencing and assembly.</title>
        <authorList>
            <person name="Kim I."/>
        </authorList>
    </citation>
    <scope>NUCLEOTIDE SEQUENCE [LARGE SCALE GENOMIC DNA]</scope>
    <source>
        <strain evidence="1 2">Jin1</strain>
    </source>
</reference>
<dbReference type="RefSeq" id="WP_202015294.1">
    <property type="nucleotide sequence ID" value="NZ_JAERRB010000014.1"/>
</dbReference>